<dbReference type="InterPro" id="IPR056792">
    <property type="entry name" value="PRC_RimM"/>
</dbReference>
<evidence type="ECO:0000256" key="1">
    <source>
        <dbReference type="ARBA" id="ARBA00022490"/>
    </source>
</evidence>
<dbReference type="GO" id="GO:0005737">
    <property type="term" value="C:cytoplasm"/>
    <property type="evidence" value="ECO:0007669"/>
    <property type="project" value="UniProtKB-SubCell"/>
</dbReference>
<dbReference type="OrthoDB" id="5381335at2"/>
<keyword evidence="4 5" id="KW-0143">Chaperone</keyword>
<evidence type="ECO:0000259" key="6">
    <source>
        <dbReference type="Pfam" id="PF01782"/>
    </source>
</evidence>
<feature type="domain" description="Ribosome maturation factor RimM PRC barrel" evidence="7">
    <location>
        <begin position="99"/>
        <end position="165"/>
    </location>
</feature>
<gene>
    <name evidence="5" type="primary">rimM</name>
    <name evidence="8" type="ORF">SAMN05660282_00684</name>
</gene>
<comment type="subcellular location">
    <subcellularLocation>
        <location evidence="5">Cytoplasm</location>
    </subcellularLocation>
</comment>
<dbReference type="EMBL" id="FOPJ01000003">
    <property type="protein sequence ID" value="SFG36923.1"/>
    <property type="molecule type" value="Genomic_DNA"/>
</dbReference>
<comment type="domain">
    <text evidence="5">The PRC barrel domain binds ribosomal protein uS19.</text>
</comment>
<dbReference type="GO" id="GO:0042274">
    <property type="term" value="P:ribosomal small subunit biogenesis"/>
    <property type="evidence" value="ECO:0007669"/>
    <property type="project" value="UniProtKB-UniRule"/>
</dbReference>
<dbReference type="InterPro" id="IPR036976">
    <property type="entry name" value="RimM_N_sf"/>
</dbReference>
<name>A0A1I2RA47_9CORY</name>
<evidence type="ECO:0000256" key="3">
    <source>
        <dbReference type="ARBA" id="ARBA00022552"/>
    </source>
</evidence>
<dbReference type="Pfam" id="PF24986">
    <property type="entry name" value="PRC_RimM"/>
    <property type="match status" value="1"/>
</dbReference>
<dbReference type="GO" id="GO:0043022">
    <property type="term" value="F:ribosome binding"/>
    <property type="evidence" value="ECO:0007669"/>
    <property type="project" value="InterPro"/>
</dbReference>
<dbReference type="STRING" id="185761.SAMN05660282_00684"/>
<dbReference type="Gene3D" id="2.30.30.240">
    <property type="entry name" value="PRC-barrel domain"/>
    <property type="match status" value="1"/>
</dbReference>
<dbReference type="InterPro" id="IPR011961">
    <property type="entry name" value="RimM"/>
</dbReference>
<organism evidence="8 9">
    <name type="scientific">Corynebacterium spheniscorum</name>
    <dbReference type="NCBI Taxonomy" id="185761"/>
    <lineage>
        <taxon>Bacteria</taxon>
        <taxon>Bacillati</taxon>
        <taxon>Actinomycetota</taxon>
        <taxon>Actinomycetes</taxon>
        <taxon>Mycobacteriales</taxon>
        <taxon>Corynebacteriaceae</taxon>
        <taxon>Corynebacterium</taxon>
    </lineage>
</organism>
<dbReference type="GO" id="GO:0006364">
    <property type="term" value="P:rRNA processing"/>
    <property type="evidence" value="ECO:0007669"/>
    <property type="project" value="UniProtKB-UniRule"/>
</dbReference>
<dbReference type="HAMAP" id="MF_00014">
    <property type="entry name" value="Ribosome_mat_RimM"/>
    <property type="match status" value="1"/>
</dbReference>
<dbReference type="SUPFAM" id="SSF50346">
    <property type="entry name" value="PRC-barrel domain"/>
    <property type="match status" value="1"/>
</dbReference>
<accession>A0A1I2RA47</accession>
<reference evidence="8 9" key="1">
    <citation type="submission" date="2016-10" db="EMBL/GenBank/DDBJ databases">
        <authorList>
            <person name="de Groot N.N."/>
        </authorList>
    </citation>
    <scope>NUCLEOTIDE SEQUENCE [LARGE SCALE GENOMIC DNA]</scope>
    <source>
        <strain>J11</strain>
        <strain evidence="9">PG 39</strain>
    </source>
</reference>
<comment type="function">
    <text evidence="5">An accessory protein needed during the final step in the assembly of 30S ribosomal subunit, possibly for assembly of the head region. Essential for efficient processing of 16S rRNA. May be needed both before and after RbfA during the maturation of 16S rRNA. It has affinity for free ribosomal 30S subunits but not for 70S ribosomes.</text>
</comment>
<dbReference type="SUPFAM" id="SSF50447">
    <property type="entry name" value="Translation proteins"/>
    <property type="match status" value="1"/>
</dbReference>
<evidence type="ECO:0000256" key="2">
    <source>
        <dbReference type="ARBA" id="ARBA00022517"/>
    </source>
</evidence>
<dbReference type="RefSeq" id="WP_092284436.1">
    <property type="nucleotide sequence ID" value="NZ_FOPJ01000003.1"/>
</dbReference>
<comment type="subunit">
    <text evidence="5">Binds ribosomal protein uS19.</text>
</comment>
<dbReference type="Gene3D" id="2.40.30.60">
    <property type="entry name" value="RimM"/>
    <property type="match status" value="1"/>
</dbReference>
<comment type="similarity">
    <text evidence="5">Belongs to the RimM family.</text>
</comment>
<evidence type="ECO:0000313" key="8">
    <source>
        <dbReference type="EMBL" id="SFG36923.1"/>
    </source>
</evidence>
<evidence type="ECO:0000259" key="7">
    <source>
        <dbReference type="Pfam" id="PF24986"/>
    </source>
</evidence>
<dbReference type="Pfam" id="PF01782">
    <property type="entry name" value="RimM"/>
    <property type="match status" value="1"/>
</dbReference>
<dbReference type="PANTHER" id="PTHR33692:SF1">
    <property type="entry name" value="RIBOSOME MATURATION FACTOR RIMM"/>
    <property type="match status" value="1"/>
</dbReference>
<keyword evidence="3 5" id="KW-0698">rRNA processing</keyword>
<dbReference type="PANTHER" id="PTHR33692">
    <property type="entry name" value="RIBOSOME MATURATION FACTOR RIMM"/>
    <property type="match status" value="1"/>
</dbReference>
<protein>
    <recommendedName>
        <fullName evidence="5">Ribosome maturation factor RimM</fullName>
    </recommendedName>
</protein>
<proteinExistence type="inferred from homology"/>
<keyword evidence="9" id="KW-1185">Reference proteome</keyword>
<dbReference type="InterPro" id="IPR011033">
    <property type="entry name" value="PRC_barrel-like_sf"/>
</dbReference>
<dbReference type="NCBIfam" id="TIGR02273">
    <property type="entry name" value="16S_RimM"/>
    <property type="match status" value="1"/>
</dbReference>
<keyword evidence="1 5" id="KW-0963">Cytoplasm</keyword>
<keyword evidence="2 5" id="KW-0690">Ribosome biogenesis</keyword>
<dbReference type="Proteomes" id="UP000199065">
    <property type="component" value="Unassembled WGS sequence"/>
</dbReference>
<feature type="domain" description="RimM N-terminal" evidence="6">
    <location>
        <begin position="5"/>
        <end position="83"/>
    </location>
</feature>
<dbReference type="InterPro" id="IPR002676">
    <property type="entry name" value="RimM_N"/>
</dbReference>
<evidence type="ECO:0000256" key="4">
    <source>
        <dbReference type="ARBA" id="ARBA00023186"/>
    </source>
</evidence>
<dbReference type="GO" id="GO:0005840">
    <property type="term" value="C:ribosome"/>
    <property type="evidence" value="ECO:0007669"/>
    <property type="project" value="InterPro"/>
</dbReference>
<sequence>MELMIGRVIKPHGIKGEVAIEPTTDEPEIRFALGEVLAGRQGNKETQLTIKAVRAHQNRLLITFEEIPDRTAAESLRGMRFFAEPLEREEEDEEGFYDHELIGLKVLDVQGAHLGEVADVQHGPAGTLLEVDLGGKTALVPFVHQIVPEVDLYTGHVTIDPPEGLLDL</sequence>
<dbReference type="InterPro" id="IPR009000">
    <property type="entry name" value="Transl_B-barrel_sf"/>
</dbReference>
<dbReference type="AlphaFoldDB" id="A0A1I2RA47"/>
<evidence type="ECO:0000313" key="9">
    <source>
        <dbReference type="Proteomes" id="UP000199065"/>
    </source>
</evidence>
<evidence type="ECO:0000256" key="5">
    <source>
        <dbReference type="HAMAP-Rule" id="MF_00014"/>
    </source>
</evidence>